<dbReference type="OrthoDB" id="5290791at2759"/>
<dbReference type="VEuPathDB" id="FungiDB:Z520_09793"/>
<protein>
    <recommendedName>
        <fullName evidence="4">Clr5 domain-containing protein</fullName>
    </recommendedName>
</protein>
<accession>A0A0D2JM88</accession>
<reference evidence="2 3" key="1">
    <citation type="submission" date="2015-01" db="EMBL/GenBank/DDBJ databases">
        <title>The Genome Sequence of Fonsecaea multimorphosa CBS 102226.</title>
        <authorList>
            <consortium name="The Broad Institute Genomics Platform"/>
            <person name="Cuomo C."/>
            <person name="de Hoog S."/>
            <person name="Gorbushina A."/>
            <person name="Stielow B."/>
            <person name="Teixiera M."/>
            <person name="Abouelleil A."/>
            <person name="Chapman S.B."/>
            <person name="Priest M."/>
            <person name="Young S.K."/>
            <person name="Wortman J."/>
            <person name="Nusbaum C."/>
            <person name="Birren B."/>
        </authorList>
    </citation>
    <scope>NUCLEOTIDE SEQUENCE [LARGE SCALE GENOMIC DNA]</scope>
    <source>
        <strain evidence="2 3">CBS 102226</strain>
    </source>
</reference>
<keyword evidence="3" id="KW-1185">Reference proteome</keyword>
<evidence type="ECO:0008006" key="4">
    <source>
        <dbReference type="Google" id="ProtNLM"/>
    </source>
</evidence>
<organism evidence="2 3">
    <name type="scientific">Fonsecaea multimorphosa CBS 102226</name>
    <dbReference type="NCBI Taxonomy" id="1442371"/>
    <lineage>
        <taxon>Eukaryota</taxon>
        <taxon>Fungi</taxon>
        <taxon>Dikarya</taxon>
        <taxon>Ascomycota</taxon>
        <taxon>Pezizomycotina</taxon>
        <taxon>Eurotiomycetes</taxon>
        <taxon>Chaetothyriomycetidae</taxon>
        <taxon>Chaetothyriales</taxon>
        <taxon>Herpotrichiellaceae</taxon>
        <taxon>Fonsecaea</taxon>
    </lineage>
</organism>
<proteinExistence type="predicted"/>
<evidence type="ECO:0000313" key="3">
    <source>
        <dbReference type="Proteomes" id="UP000053411"/>
    </source>
</evidence>
<sequence length="617" mass="70096">MAAMEETSSPSLESLLSLWPVAFTLSQHLPVGDLITLARLNVVLRAVLHGFETPDITSVPEHPSLVRPELNIGRHGTPSWQRLKDRSPFECSSRIHTKGPEPKPCRYCSRPICDACIVRSSFARGHENTFQNRVRHLCKKCWSSGNPSRAQRFPLDGPSESTSKRKWYDPEDSTRDYCICALKDDGWLCIECKDSQNWEAISSADTECHGQDCKEPLDAEDKDRRRICLWCHKGLPRQIGGTTRYHWNQKMIEARARNAASRQADLEEYNRRRLKLMRMSRREMRGDEAVKGDPEADLPQFVRHLDTINYRSYMSESAAPSGDAVYDSKRGYWRYNREFLLEMRSRCGGVPVPRQLNAPGNTDGGRLRFARTNAEKAEDFSSLAQAVPHLSEERRTQWCTLKVIVLEHLLVERLSYQATQQIILDEYGFDAGVDEYHNVMRVWNTQDAIKEHRRNSLDQEGEEAIKSKVHTLAERVHEVIDGDRVLVGEEGVRLQILPESPEAEPPGDYKLPSWQRVGGTSAHQVQRSSDLDDEAESALKMKMRQDRKSSPAQADAHASSSQAQSSSLPAPEPSNDVQAEGPLLDRSFDDEVGSLPHHEEDDHDEPPPYTADGWVWP</sequence>
<feature type="compositionally biased region" description="Basic and acidic residues" evidence="1">
    <location>
        <begin position="537"/>
        <end position="549"/>
    </location>
</feature>
<feature type="region of interest" description="Disordered" evidence="1">
    <location>
        <begin position="497"/>
        <end position="617"/>
    </location>
</feature>
<name>A0A0D2JM88_9EURO</name>
<gene>
    <name evidence="2" type="ORF">Z520_09793</name>
</gene>
<dbReference type="AlphaFoldDB" id="A0A0D2JM88"/>
<evidence type="ECO:0000256" key="1">
    <source>
        <dbReference type="SAM" id="MobiDB-lite"/>
    </source>
</evidence>
<evidence type="ECO:0000313" key="2">
    <source>
        <dbReference type="EMBL" id="KIX94407.1"/>
    </source>
</evidence>
<dbReference type="GeneID" id="27715539"/>
<feature type="region of interest" description="Disordered" evidence="1">
    <location>
        <begin position="145"/>
        <end position="167"/>
    </location>
</feature>
<dbReference type="Proteomes" id="UP000053411">
    <property type="component" value="Unassembled WGS sequence"/>
</dbReference>
<dbReference type="EMBL" id="KN848087">
    <property type="protein sequence ID" value="KIX94407.1"/>
    <property type="molecule type" value="Genomic_DNA"/>
</dbReference>
<feature type="compositionally biased region" description="Low complexity" evidence="1">
    <location>
        <begin position="550"/>
        <end position="569"/>
    </location>
</feature>
<dbReference type="RefSeq" id="XP_016628530.1">
    <property type="nucleotide sequence ID" value="XM_016780287.1"/>
</dbReference>